<gene>
    <name evidence="1" type="ORF">R1flu_004526</name>
</gene>
<dbReference type="EMBL" id="JBHFFA010000003">
    <property type="protein sequence ID" value="KAL2633047.1"/>
    <property type="molecule type" value="Genomic_DNA"/>
</dbReference>
<keyword evidence="2" id="KW-1185">Reference proteome</keyword>
<dbReference type="AlphaFoldDB" id="A0ABD1YQK0"/>
<evidence type="ECO:0000313" key="2">
    <source>
        <dbReference type="Proteomes" id="UP001605036"/>
    </source>
</evidence>
<dbReference type="Proteomes" id="UP001605036">
    <property type="component" value="Unassembled WGS sequence"/>
</dbReference>
<proteinExistence type="predicted"/>
<organism evidence="1 2">
    <name type="scientific">Riccia fluitans</name>
    <dbReference type="NCBI Taxonomy" id="41844"/>
    <lineage>
        <taxon>Eukaryota</taxon>
        <taxon>Viridiplantae</taxon>
        <taxon>Streptophyta</taxon>
        <taxon>Embryophyta</taxon>
        <taxon>Marchantiophyta</taxon>
        <taxon>Marchantiopsida</taxon>
        <taxon>Marchantiidae</taxon>
        <taxon>Marchantiales</taxon>
        <taxon>Ricciaceae</taxon>
        <taxon>Riccia</taxon>
    </lineage>
</organism>
<accession>A0ABD1YQK0</accession>
<protein>
    <submittedName>
        <fullName evidence="1">Uncharacterized protein</fullName>
    </submittedName>
</protein>
<reference evidence="1 2" key="1">
    <citation type="submission" date="2024-09" db="EMBL/GenBank/DDBJ databases">
        <title>Chromosome-scale assembly of Riccia fluitans.</title>
        <authorList>
            <person name="Paukszto L."/>
            <person name="Sawicki J."/>
            <person name="Karawczyk K."/>
            <person name="Piernik-Szablinska J."/>
            <person name="Szczecinska M."/>
            <person name="Mazdziarz M."/>
        </authorList>
    </citation>
    <scope>NUCLEOTIDE SEQUENCE [LARGE SCALE GENOMIC DNA]</scope>
    <source>
        <strain evidence="1">Rf_01</strain>
        <tissue evidence="1">Aerial parts of the thallus</tissue>
    </source>
</reference>
<name>A0ABD1YQK0_9MARC</name>
<comment type="caution">
    <text evidence="1">The sequence shown here is derived from an EMBL/GenBank/DDBJ whole genome shotgun (WGS) entry which is preliminary data.</text>
</comment>
<sequence length="224" mass="26214">MFHRFPLCADGNWQRRIRETYQKYFEEREEVNAEIRLKRSRRLEETEKYQIVDFVVTNSDVENDRWEFAGIEITDSLIAFALRLDYFPPREKAFSVLQARLSQIPVTYTMFFDTGAVSEPETNLPFSACKSPSIRFVAEFIRNAIWLDSEACELNFAMVANLVGSLRGDKVDWVRLLSFWLQKSIKRVQEAYKTGDTVKVYWSVLAKLIIARSFGLFVHLPQAM</sequence>
<evidence type="ECO:0000313" key="1">
    <source>
        <dbReference type="EMBL" id="KAL2633047.1"/>
    </source>
</evidence>